<dbReference type="AlphaFoldDB" id="A0A8H7BVU6"/>
<keyword evidence="1" id="KW-0175">Coiled coil</keyword>
<reference evidence="2" key="1">
    <citation type="submission" date="2020-01" db="EMBL/GenBank/DDBJ databases">
        <title>Genome Sequencing of Three Apophysomyces-Like Fungal Strains Confirms a Novel Fungal Genus in the Mucoromycota with divergent Burkholderia-like Endosymbiotic Bacteria.</title>
        <authorList>
            <person name="Stajich J.E."/>
            <person name="Macias A.M."/>
            <person name="Carter-House D."/>
            <person name="Lovett B."/>
            <person name="Kasson L.R."/>
            <person name="Berry K."/>
            <person name="Grigoriev I."/>
            <person name="Chang Y."/>
            <person name="Spatafora J."/>
            <person name="Kasson M.T."/>
        </authorList>
    </citation>
    <scope>NUCLEOTIDE SEQUENCE</scope>
    <source>
        <strain evidence="2">NRRL A-21654</strain>
    </source>
</reference>
<dbReference type="Proteomes" id="UP000605846">
    <property type="component" value="Unassembled WGS sequence"/>
</dbReference>
<evidence type="ECO:0000256" key="1">
    <source>
        <dbReference type="SAM" id="Coils"/>
    </source>
</evidence>
<feature type="coiled-coil region" evidence="1">
    <location>
        <begin position="74"/>
        <end position="122"/>
    </location>
</feature>
<name>A0A8H7BVU6_9FUNG</name>
<evidence type="ECO:0000313" key="2">
    <source>
        <dbReference type="EMBL" id="KAF7729995.1"/>
    </source>
</evidence>
<accession>A0A8H7BVU6</accession>
<proteinExistence type="predicted"/>
<dbReference type="EMBL" id="JABAYA010000020">
    <property type="protein sequence ID" value="KAF7729995.1"/>
    <property type="molecule type" value="Genomic_DNA"/>
</dbReference>
<evidence type="ECO:0000313" key="3">
    <source>
        <dbReference type="Proteomes" id="UP000605846"/>
    </source>
</evidence>
<protein>
    <submittedName>
        <fullName evidence="2">Uncharacterized protein</fullName>
    </submittedName>
</protein>
<gene>
    <name evidence="2" type="ORF">EC973_003408</name>
</gene>
<keyword evidence="3" id="KW-1185">Reference proteome</keyword>
<organism evidence="2 3">
    <name type="scientific">Apophysomyces ossiformis</name>
    <dbReference type="NCBI Taxonomy" id="679940"/>
    <lineage>
        <taxon>Eukaryota</taxon>
        <taxon>Fungi</taxon>
        <taxon>Fungi incertae sedis</taxon>
        <taxon>Mucoromycota</taxon>
        <taxon>Mucoromycotina</taxon>
        <taxon>Mucoromycetes</taxon>
        <taxon>Mucorales</taxon>
        <taxon>Mucorineae</taxon>
        <taxon>Mucoraceae</taxon>
        <taxon>Apophysomyces</taxon>
    </lineage>
</organism>
<comment type="caution">
    <text evidence="2">The sequence shown here is derived from an EMBL/GenBank/DDBJ whole genome shotgun (WGS) entry which is preliminary data.</text>
</comment>
<sequence>MLLCLASSTFKKSSWVRHASVLTALPPNPSSSSRAFECSSSHIVTPASAPLTTPSNNAFNPDYIPKKTKARLTLTELRDVLDTSKILLQRLQQDYVAQAEDNRQLQELAKEQLELIKTLRRLHPVPDDEDN</sequence>
<dbReference type="OrthoDB" id="2225742at2759"/>